<dbReference type="AlphaFoldDB" id="A0A6N8F7A4"/>
<gene>
    <name evidence="1" type="ORF">GNP35_05850</name>
</gene>
<name>A0A6N8F7A4_9GAMM</name>
<protein>
    <submittedName>
        <fullName evidence="1">Uncharacterized protein</fullName>
    </submittedName>
</protein>
<dbReference type="RefSeq" id="WP_155695253.1">
    <property type="nucleotide sequence ID" value="NZ_WOCD01000003.1"/>
</dbReference>
<dbReference type="EMBL" id="WOCD01000003">
    <property type="protein sequence ID" value="MUH72044.1"/>
    <property type="molecule type" value="Genomic_DNA"/>
</dbReference>
<accession>A0A6N8F7A4</accession>
<dbReference type="Proteomes" id="UP000439994">
    <property type="component" value="Unassembled WGS sequence"/>
</dbReference>
<comment type="caution">
    <text evidence="1">The sequence shown here is derived from an EMBL/GenBank/DDBJ whole genome shotgun (WGS) entry which is preliminary data.</text>
</comment>
<evidence type="ECO:0000313" key="1">
    <source>
        <dbReference type="EMBL" id="MUH72044.1"/>
    </source>
</evidence>
<reference evidence="1 2" key="1">
    <citation type="submission" date="2019-11" db="EMBL/GenBank/DDBJ databases">
        <title>P. haliotis isolates from Z. marina roots.</title>
        <authorList>
            <person name="Cohen M."/>
            <person name="Jospin G."/>
            <person name="Eisen J.A."/>
            <person name="Coil D.A."/>
        </authorList>
    </citation>
    <scope>NUCLEOTIDE SEQUENCE [LARGE SCALE GENOMIC DNA]</scope>
    <source>
        <strain evidence="1 2">UCD-MCMsp1aY</strain>
    </source>
</reference>
<proteinExistence type="predicted"/>
<organism evidence="1 2">
    <name type="scientific">Psychrosphaera haliotis</name>
    <dbReference type="NCBI Taxonomy" id="555083"/>
    <lineage>
        <taxon>Bacteria</taxon>
        <taxon>Pseudomonadati</taxon>
        <taxon>Pseudomonadota</taxon>
        <taxon>Gammaproteobacteria</taxon>
        <taxon>Alteromonadales</taxon>
        <taxon>Pseudoalteromonadaceae</taxon>
        <taxon>Psychrosphaera</taxon>
    </lineage>
</organism>
<sequence length="221" mass="24761">MIKVKRLVILQTFFTIFSSILAFALIIRHEVNLNIVNKEKSEFEAAATRIKIINSLTPNITISFKKVYEFSFKDKNKGYVYIDAYFRNNSDVPLTCKVASASVSPAISVKNSSSLKNGDFSIYNINKVLKTDIGIPSKFNSFIRFHISYDVTEALDKSYKLALNGNCNIAPDAFSYIFQGETLTQDESICSDNDTSIVIDLDGVIVPEICGVFSNNYIDKI</sequence>
<evidence type="ECO:0000313" key="2">
    <source>
        <dbReference type="Proteomes" id="UP000439994"/>
    </source>
</evidence>
<keyword evidence="2" id="KW-1185">Reference proteome</keyword>